<gene>
    <name evidence="4" type="ORF">B0H64DRAFT_457707</name>
</gene>
<proteinExistence type="predicted"/>
<feature type="compositionally biased region" description="Basic and acidic residues" evidence="2">
    <location>
        <begin position="120"/>
        <end position="131"/>
    </location>
</feature>
<feature type="compositionally biased region" description="Polar residues" evidence="2">
    <location>
        <begin position="335"/>
        <end position="370"/>
    </location>
</feature>
<feature type="compositionally biased region" description="Low complexity" evidence="2">
    <location>
        <begin position="437"/>
        <end position="447"/>
    </location>
</feature>
<feature type="region of interest" description="Disordered" evidence="2">
    <location>
        <begin position="1"/>
        <end position="28"/>
    </location>
</feature>
<dbReference type="GO" id="GO:0006338">
    <property type="term" value="P:chromatin remodeling"/>
    <property type="evidence" value="ECO:0007669"/>
    <property type="project" value="UniProtKB-ARBA"/>
</dbReference>
<evidence type="ECO:0000256" key="1">
    <source>
        <dbReference type="ARBA" id="ARBA00011353"/>
    </source>
</evidence>
<dbReference type="Gene3D" id="2.40.50.40">
    <property type="match status" value="1"/>
</dbReference>
<feature type="region of interest" description="Disordered" evidence="2">
    <location>
        <begin position="1226"/>
        <end position="1299"/>
    </location>
</feature>
<dbReference type="InterPro" id="IPR038609">
    <property type="entry name" value="HDA1_su2/3_sf"/>
</dbReference>
<reference evidence="4" key="2">
    <citation type="submission" date="2023-06" db="EMBL/GenBank/DDBJ databases">
        <authorList>
            <consortium name="Lawrence Berkeley National Laboratory"/>
            <person name="Haridas S."/>
            <person name="Hensen N."/>
            <person name="Bonometti L."/>
            <person name="Westerberg I."/>
            <person name="Brannstrom I.O."/>
            <person name="Guillou S."/>
            <person name="Cros-Aarteil S."/>
            <person name="Calhoun S."/>
            <person name="Kuo A."/>
            <person name="Mondo S."/>
            <person name="Pangilinan J."/>
            <person name="Riley R."/>
            <person name="Labutti K."/>
            <person name="Andreopoulos B."/>
            <person name="Lipzen A."/>
            <person name="Chen C."/>
            <person name="Yanf M."/>
            <person name="Daum C."/>
            <person name="Ng V."/>
            <person name="Clum A."/>
            <person name="Steindorff A."/>
            <person name="Ohm R."/>
            <person name="Martin F."/>
            <person name="Silar P."/>
            <person name="Natvig D."/>
            <person name="Lalanne C."/>
            <person name="Gautier V."/>
            <person name="Ament-Velasquez S.L."/>
            <person name="Kruys A."/>
            <person name="Hutchinson M.I."/>
            <person name="Powell A.J."/>
            <person name="Barry K."/>
            <person name="Miller A.N."/>
            <person name="Grigoriev I.V."/>
            <person name="Debuchy R."/>
            <person name="Gladieux P."/>
            <person name="Thoren M.H."/>
            <person name="Johannesson H."/>
        </authorList>
    </citation>
    <scope>NUCLEOTIDE SEQUENCE</scope>
    <source>
        <strain evidence="4">CBS 168.71</strain>
    </source>
</reference>
<keyword evidence="5" id="KW-1185">Reference proteome</keyword>
<feature type="compositionally biased region" description="Basic and acidic residues" evidence="2">
    <location>
        <begin position="84"/>
        <end position="107"/>
    </location>
</feature>
<feature type="compositionally biased region" description="Polar residues" evidence="2">
    <location>
        <begin position="190"/>
        <end position="257"/>
    </location>
</feature>
<protein>
    <recommendedName>
        <fullName evidence="3">Chromo domain-containing protein</fullName>
    </recommendedName>
</protein>
<reference evidence="4" key="1">
    <citation type="journal article" date="2023" name="Mol. Phylogenet. Evol.">
        <title>Genome-scale phylogeny and comparative genomics of the fungal order Sordariales.</title>
        <authorList>
            <person name="Hensen N."/>
            <person name="Bonometti L."/>
            <person name="Westerberg I."/>
            <person name="Brannstrom I.O."/>
            <person name="Guillou S."/>
            <person name="Cros-Aarteil S."/>
            <person name="Calhoun S."/>
            <person name="Haridas S."/>
            <person name="Kuo A."/>
            <person name="Mondo S."/>
            <person name="Pangilinan J."/>
            <person name="Riley R."/>
            <person name="LaButti K."/>
            <person name="Andreopoulos B."/>
            <person name="Lipzen A."/>
            <person name="Chen C."/>
            <person name="Yan M."/>
            <person name="Daum C."/>
            <person name="Ng V."/>
            <person name="Clum A."/>
            <person name="Steindorff A."/>
            <person name="Ohm R.A."/>
            <person name="Martin F."/>
            <person name="Silar P."/>
            <person name="Natvig D.O."/>
            <person name="Lalanne C."/>
            <person name="Gautier V."/>
            <person name="Ament-Velasquez S.L."/>
            <person name="Kruys A."/>
            <person name="Hutchinson M.I."/>
            <person name="Powell A.J."/>
            <person name="Barry K."/>
            <person name="Miller A.N."/>
            <person name="Grigoriev I.V."/>
            <person name="Debuchy R."/>
            <person name="Gladieux P."/>
            <person name="Hiltunen Thoren M."/>
            <person name="Johannesson H."/>
        </authorList>
    </citation>
    <scope>NUCLEOTIDE SEQUENCE</scope>
    <source>
        <strain evidence="4">CBS 168.71</strain>
    </source>
</reference>
<evidence type="ECO:0000313" key="4">
    <source>
        <dbReference type="EMBL" id="KAK3297511.1"/>
    </source>
</evidence>
<comment type="subunit">
    <text evidence="1">Component of the NuA4 histone acetyltransferase complex.</text>
</comment>
<dbReference type="EMBL" id="JAUEPN010000003">
    <property type="protein sequence ID" value="KAK3297511.1"/>
    <property type="molecule type" value="Genomic_DNA"/>
</dbReference>
<feature type="region of interest" description="Disordered" evidence="2">
    <location>
        <begin position="407"/>
        <end position="495"/>
    </location>
</feature>
<name>A0AAE0LTS9_9PEZI</name>
<evidence type="ECO:0000256" key="2">
    <source>
        <dbReference type="SAM" id="MobiDB-lite"/>
    </source>
</evidence>
<feature type="domain" description="Chromo" evidence="3">
    <location>
        <begin position="35"/>
        <end position="76"/>
    </location>
</feature>
<dbReference type="InterPro" id="IPR016197">
    <property type="entry name" value="Chromo-like_dom_sf"/>
</dbReference>
<dbReference type="PROSITE" id="PS50013">
    <property type="entry name" value="CHROMO_2"/>
    <property type="match status" value="1"/>
</dbReference>
<dbReference type="Gene3D" id="1.20.5.1160">
    <property type="entry name" value="Vasodilator-stimulated phosphoprotein"/>
    <property type="match status" value="1"/>
</dbReference>
<accession>A0AAE0LTS9</accession>
<evidence type="ECO:0000259" key="3">
    <source>
        <dbReference type="PROSITE" id="PS50013"/>
    </source>
</evidence>
<comment type="caution">
    <text evidence="4">The sequence shown here is derived from an EMBL/GenBank/DDBJ whole genome shotgun (WGS) entry which is preliminary data.</text>
</comment>
<dbReference type="Proteomes" id="UP001278766">
    <property type="component" value="Unassembled WGS sequence"/>
</dbReference>
<feature type="compositionally biased region" description="Polar residues" evidence="2">
    <location>
        <begin position="421"/>
        <end position="431"/>
    </location>
</feature>
<sequence length="1299" mass="142065">MKRPHDLMQPFKQKRRKSAGVTRATRGSTADEGFYEVRDILDEKSAKGRLLYKVDWADNPTTGERYQPTWEPAENVTEAAVADWQREKRRREDVARHDLHPAVECDGRPGLAPNRRVKRGREPSVVDEERRPPKRHRASADSGYTSTEGDLQSSAQSSWAHVLSVPHNNGQLVLEIVHPPNFDPSEYRVVNSSQSAPSSQVVDAAASSRSSGQHTGGQVSQRTIQDSQDPFDSLRTQSTGQSAAHLSEPTSQAQISRSDLDIPSRQPETSHHDLSHPSGLLEAHEAASQNGPHSSLRPHPQLGQDLASDDSPWGEGFLTQPDYEPPNFGFEAESPQPTEGPSSDQSSSQPRANDPASQSFPARGTNSAPSASDAHSPLQAAQAVSLHINNLGLLRSFFEGTGQDLGDIVPETLPRPPKTKSPLQIPNQTASRRLGEEISPSEEVSPSFTPEKEKNAPQPSTPPESKHGWFRRSTPSAENGQDHVIGTSPAVPPTEYRQEPALLSPSAVLPPPSGTFAERLEASAAPVDSSALETPLGEQPLPAVSLNQQGGGLGQDSSMDFNMPTETPAMGGPVQFEQQPVTVAPSDLTTSVEHPPVSLDDLAADDQVLGGGVDDQALVPLNQPDQFQSPPGIGGDEQDEDDSLVRHFTVTLPMAANTRAKYLDTITENKATLIKFGDVFANSCSSVPDPALVTKIDVIFDRLLNLCDLPAYEDDLPELSKVDMMKHATNSNSKFSFVYEFINGLWDINARILIISQPGRAFEYLEAVVSTTDCPYTILGQEGSTEQGTEVTSVVLAVAGQDLSAVQGGVDVVIAYDHTARSVELPATLGFESMEPIVLSLVATYSLDHIDQQLHQAEQDLDSLERRNVLNLATATAMDYLRNPDRQSTEPHQAAKTFAAFLRNPESGLDWEPHPLPADIFEMWLSSQERTQESQVDLLAEAAGRKRRLDGIDDGIPKRPRLLDSQLPSRNSTPARMTDLLRQTLTNHPVSGPTAQVVEVPVEQLEKMSAKIAELESRLASQAVIEAKTREHCTSLELQLRSHERTVQSLEPKYMDALRDRHTFEKECKKAVEAAKAQQDEAEALREKNKLLESKFAEARDTLANSTVPEIARVAQAEKDRDEALATVQKLEKKVQGVQNEAEYSRKAYQDTFNAHTGLNQEHQELKSKVTDLERRAGDNLRKIHEIHAQNELTEVNRQIDELQATLDNRERELERAKEELKILRNGRRETRQASVPRSPRMGVMSPRPARGVGASSRGTSPAAMSSDGPGVGGGGTPVPGMTFFPPVGGAGRWGHLRD</sequence>
<feature type="region of interest" description="Disordered" evidence="2">
    <location>
        <begin position="185"/>
        <end position="376"/>
    </location>
</feature>
<dbReference type="SUPFAM" id="SSF54160">
    <property type="entry name" value="Chromo domain-like"/>
    <property type="match status" value="1"/>
</dbReference>
<dbReference type="InterPro" id="IPR000953">
    <property type="entry name" value="Chromo/chromo_shadow_dom"/>
</dbReference>
<feature type="compositionally biased region" description="Polar residues" evidence="2">
    <location>
        <begin position="142"/>
        <end position="159"/>
    </location>
</feature>
<organism evidence="4 5">
    <name type="scientific">Chaetomium fimeti</name>
    <dbReference type="NCBI Taxonomy" id="1854472"/>
    <lineage>
        <taxon>Eukaryota</taxon>
        <taxon>Fungi</taxon>
        <taxon>Dikarya</taxon>
        <taxon>Ascomycota</taxon>
        <taxon>Pezizomycotina</taxon>
        <taxon>Sordariomycetes</taxon>
        <taxon>Sordariomycetidae</taxon>
        <taxon>Sordariales</taxon>
        <taxon>Chaetomiaceae</taxon>
        <taxon>Chaetomium</taxon>
    </lineage>
</organism>
<evidence type="ECO:0000313" key="5">
    <source>
        <dbReference type="Proteomes" id="UP001278766"/>
    </source>
</evidence>
<dbReference type="Gene3D" id="3.40.50.12360">
    <property type="match status" value="1"/>
</dbReference>
<feature type="region of interest" description="Disordered" evidence="2">
    <location>
        <begin position="950"/>
        <end position="973"/>
    </location>
</feature>
<feature type="compositionally biased region" description="Low complexity" evidence="2">
    <location>
        <begin position="1279"/>
        <end position="1288"/>
    </location>
</feature>
<dbReference type="GeneID" id="87844339"/>
<feature type="compositionally biased region" description="Basic and acidic residues" evidence="2">
    <location>
        <begin position="258"/>
        <end position="275"/>
    </location>
</feature>
<feature type="region of interest" description="Disordered" evidence="2">
    <location>
        <begin position="79"/>
        <end position="159"/>
    </location>
</feature>
<dbReference type="RefSeq" id="XP_062661025.1">
    <property type="nucleotide sequence ID" value="XM_062807391.1"/>
</dbReference>